<dbReference type="Proteomes" id="UP000075682">
    <property type="component" value="Unassembled WGS sequence"/>
</dbReference>
<dbReference type="SUPFAM" id="SSF53474">
    <property type="entry name" value="alpha/beta-Hydrolases"/>
    <property type="match status" value="1"/>
</dbReference>
<dbReference type="InterPro" id="IPR002168">
    <property type="entry name" value="Lipase_GDXG_HIS_AS"/>
</dbReference>
<dbReference type="PANTHER" id="PTHR48081">
    <property type="entry name" value="AB HYDROLASE SUPERFAMILY PROTEIN C4A8.06C"/>
    <property type="match status" value="1"/>
</dbReference>
<comment type="caution">
    <text evidence="4">The sequence shown here is derived from an EMBL/GenBank/DDBJ whole genome shotgun (WGS) entry which is preliminary data.</text>
</comment>
<sequence>MRPTLTLRIFLFWLARQSRRRGIAPRTIVLDEIPPIPAPQPSVDVLRQIRRVTGRPSFPVRLSSLRIRRWREIRVPGGEGERTARLYRPRGKVRGVVLFLHGGGFVHCDLVSHHGICCRLAASSGAMVLSLDYRLAPEHRFPAALDDAKAALDWIFRTVPADLPVAVAGDSAGGNLSAALTQWVRGRGSRPLSAQLLYYPALSGPFVPPSRQTYANGYMLSAELLYWYCGQTLARPEQLFDPAFSPLLADEFDRLPPAMIVTAGFDPLRGEGELYALRLDEAGIPVLLKNFPRMIHGFLNGYALFRNGRQALREGGLFLREAFALERNGAS</sequence>
<dbReference type="PROSITE" id="PS01173">
    <property type="entry name" value="LIPASE_GDXG_HIS"/>
    <property type="match status" value="1"/>
</dbReference>
<evidence type="ECO:0000259" key="3">
    <source>
        <dbReference type="Pfam" id="PF07859"/>
    </source>
</evidence>
<dbReference type="PANTHER" id="PTHR48081:SF8">
    <property type="entry name" value="ALPHA_BETA HYDROLASE FOLD-3 DOMAIN-CONTAINING PROTEIN-RELATED"/>
    <property type="match status" value="1"/>
</dbReference>
<dbReference type="InterPro" id="IPR013094">
    <property type="entry name" value="AB_hydrolase_3"/>
</dbReference>
<name>A0AAW3QZ58_9PROT</name>
<dbReference type="EMBL" id="LHZN01000115">
    <property type="protein sequence ID" value="KXV40226.1"/>
    <property type="molecule type" value="Genomic_DNA"/>
</dbReference>
<evidence type="ECO:0000313" key="4">
    <source>
        <dbReference type="EMBL" id="KXV40226.1"/>
    </source>
</evidence>
<feature type="domain" description="Alpha/beta hydrolase fold-3" evidence="3">
    <location>
        <begin position="97"/>
        <end position="299"/>
    </location>
</feature>
<proteinExistence type="inferred from homology"/>
<comment type="similarity">
    <text evidence="1">Belongs to the 'GDXG' lipolytic enzyme family.</text>
</comment>
<dbReference type="AlphaFoldDB" id="A0AAW3QZ58"/>
<evidence type="ECO:0000256" key="1">
    <source>
        <dbReference type="ARBA" id="ARBA00010515"/>
    </source>
</evidence>
<dbReference type="Gene3D" id="3.40.50.1820">
    <property type="entry name" value="alpha/beta hydrolase"/>
    <property type="match status" value="1"/>
</dbReference>
<dbReference type="Pfam" id="PF07859">
    <property type="entry name" value="Abhydrolase_3"/>
    <property type="match status" value="1"/>
</dbReference>
<organism evidence="4 5">
    <name type="scientific">Gluconobacter albidus</name>
    <dbReference type="NCBI Taxonomy" id="318683"/>
    <lineage>
        <taxon>Bacteria</taxon>
        <taxon>Pseudomonadati</taxon>
        <taxon>Pseudomonadota</taxon>
        <taxon>Alphaproteobacteria</taxon>
        <taxon>Acetobacterales</taxon>
        <taxon>Acetobacteraceae</taxon>
        <taxon>Gluconobacter</taxon>
    </lineage>
</organism>
<evidence type="ECO:0000256" key="2">
    <source>
        <dbReference type="ARBA" id="ARBA00022801"/>
    </source>
</evidence>
<dbReference type="GO" id="GO:0016787">
    <property type="term" value="F:hydrolase activity"/>
    <property type="evidence" value="ECO:0007669"/>
    <property type="project" value="UniProtKB-KW"/>
</dbReference>
<dbReference type="RefSeq" id="WP_062028538.1">
    <property type="nucleotide sequence ID" value="NZ_BEWL01000012.1"/>
</dbReference>
<protein>
    <submittedName>
        <fullName evidence="4">Lipase</fullName>
    </submittedName>
</protein>
<dbReference type="InterPro" id="IPR050300">
    <property type="entry name" value="GDXG_lipolytic_enzyme"/>
</dbReference>
<accession>A0AAW3QZ58</accession>
<keyword evidence="2" id="KW-0378">Hydrolase</keyword>
<evidence type="ECO:0000313" key="5">
    <source>
        <dbReference type="Proteomes" id="UP000075682"/>
    </source>
</evidence>
<dbReference type="InterPro" id="IPR029058">
    <property type="entry name" value="AB_hydrolase_fold"/>
</dbReference>
<gene>
    <name evidence="4" type="ORF">AD941_04425</name>
</gene>
<reference evidence="4 5" key="1">
    <citation type="submission" date="2015-06" db="EMBL/GenBank/DDBJ databases">
        <title>Improved classification and identification of acetic acid bacteria using matrix-assisted laser desorption/ionization time-of-flight mass spectrometry; Gluconobacter nephelii and Gluconobacter uchimurae are later heterotypic synonyms of Gluconobacter japonicus and Gluconobacter oxydans, respectively.</title>
        <authorList>
            <person name="Li L."/>
            <person name="Cleenwerck I."/>
            <person name="De Vuyst L."/>
            <person name="Vandamme P."/>
        </authorList>
    </citation>
    <scope>NUCLEOTIDE SEQUENCE [LARGE SCALE GENOMIC DNA]</scope>
    <source>
        <strain evidence="4 5">LMG 1356</strain>
    </source>
</reference>